<gene>
    <name evidence="4" type="ORF">JJE72_10290</name>
</gene>
<feature type="compositionally biased region" description="Low complexity" evidence="1">
    <location>
        <begin position="58"/>
        <end position="69"/>
    </location>
</feature>
<dbReference type="InterPro" id="IPR012533">
    <property type="entry name" value="YcnI-copper_dom"/>
</dbReference>
<feature type="region of interest" description="Disordered" evidence="1">
    <location>
        <begin position="304"/>
        <end position="347"/>
    </location>
</feature>
<evidence type="ECO:0000256" key="2">
    <source>
        <dbReference type="SAM" id="Phobius"/>
    </source>
</evidence>
<feature type="domain" description="YncI copper-binding" evidence="3">
    <location>
        <begin position="172"/>
        <end position="319"/>
    </location>
</feature>
<dbReference type="EMBL" id="JAERRC010000024">
    <property type="protein sequence ID" value="MBL0705893.1"/>
    <property type="molecule type" value="Genomic_DNA"/>
</dbReference>
<evidence type="ECO:0000259" key="3">
    <source>
        <dbReference type="Pfam" id="PF07987"/>
    </source>
</evidence>
<sequence length="381" mass="38889">MAPAQRGRALRAHLPGQRRSRCGPQPLVPAHARAARRRHRGVRVRDPRRRARARAARRVAAAADPPAGAGRRRASRTGPARGPQGCPPRSAVAPARPAAPSRATTSTSLRLTTRRRPSDGALTPPRRACLRAAKGHAVNTLTTHTRRASRIIVPTALAAGLLLGAAGAASAHVGITPSSTDAGSSSLLTVAVPHGCGESPTTKVAISLPAELVDAQPTVNANWTVEKVVQKLDAPQKLADGASVTQRTSQVVYTAKTPLESHLRDTFVLSVKLPADAAGKTLYFPTLQTCEKGSTDWNEIPAAGAAHDSVKSPAPSVTVAGAKAPAGEHAEHGAVDTADPASTTASSTGGAAVAGWAGLAAGLAGLALGAAALVRTRGRKA</sequence>
<dbReference type="CDD" id="cd08545">
    <property type="entry name" value="YcnI_like"/>
    <property type="match status" value="1"/>
</dbReference>
<evidence type="ECO:0000256" key="1">
    <source>
        <dbReference type="SAM" id="MobiDB-lite"/>
    </source>
</evidence>
<proteinExistence type="predicted"/>
<name>A0ABS1K317_9MICC</name>
<dbReference type="Pfam" id="PF07987">
    <property type="entry name" value="DUF1775"/>
    <property type="match status" value="1"/>
</dbReference>
<feature type="compositionally biased region" description="Low complexity" evidence="1">
    <location>
        <begin position="76"/>
        <end position="111"/>
    </location>
</feature>
<accession>A0ABS1K317</accession>
<dbReference type="Gene3D" id="2.60.40.2230">
    <property type="entry name" value="Uncharacterised protein YcnI-like PF07987, DUF1775"/>
    <property type="match status" value="1"/>
</dbReference>
<keyword evidence="2" id="KW-0472">Membrane</keyword>
<protein>
    <submittedName>
        <fullName evidence="4">YcnI family protein</fullName>
    </submittedName>
</protein>
<feature type="compositionally biased region" description="Low complexity" evidence="1">
    <location>
        <begin position="335"/>
        <end position="347"/>
    </location>
</feature>
<feature type="compositionally biased region" description="Basic residues" evidence="1">
    <location>
        <begin position="8"/>
        <end position="21"/>
    </location>
</feature>
<feature type="transmembrane region" description="Helical" evidence="2">
    <location>
        <begin position="353"/>
        <end position="374"/>
    </location>
</feature>
<feature type="compositionally biased region" description="Basic residues" evidence="1">
    <location>
        <begin position="33"/>
        <end position="57"/>
    </location>
</feature>
<evidence type="ECO:0000313" key="5">
    <source>
        <dbReference type="Proteomes" id="UP000639051"/>
    </source>
</evidence>
<dbReference type="InterPro" id="IPR038507">
    <property type="entry name" value="YcnI-like_sf"/>
</dbReference>
<evidence type="ECO:0000313" key="4">
    <source>
        <dbReference type="EMBL" id="MBL0705893.1"/>
    </source>
</evidence>
<keyword evidence="2" id="KW-0812">Transmembrane</keyword>
<keyword evidence="2" id="KW-1133">Transmembrane helix</keyword>
<keyword evidence="5" id="KW-1185">Reference proteome</keyword>
<dbReference type="Proteomes" id="UP000639051">
    <property type="component" value="Unassembled WGS sequence"/>
</dbReference>
<feature type="region of interest" description="Disordered" evidence="1">
    <location>
        <begin position="1"/>
        <end position="125"/>
    </location>
</feature>
<comment type="caution">
    <text evidence="4">The sequence shown here is derived from an EMBL/GenBank/DDBJ whole genome shotgun (WGS) entry which is preliminary data.</text>
</comment>
<reference evidence="4 5" key="1">
    <citation type="submission" date="2021-01" db="EMBL/GenBank/DDBJ databases">
        <title>Genome public.</title>
        <authorList>
            <person name="Liu C."/>
            <person name="Sun Q."/>
        </authorList>
    </citation>
    <scope>NUCLEOTIDE SEQUENCE [LARGE SCALE GENOMIC DNA]</scope>
    <source>
        <strain evidence="4 5">JC656</strain>
    </source>
</reference>
<organism evidence="4 5">
    <name type="scientific">Sinomonas cellulolyticus</name>
    <dbReference type="NCBI Taxonomy" id="2801916"/>
    <lineage>
        <taxon>Bacteria</taxon>
        <taxon>Bacillati</taxon>
        <taxon>Actinomycetota</taxon>
        <taxon>Actinomycetes</taxon>
        <taxon>Micrococcales</taxon>
        <taxon>Micrococcaceae</taxon>
        <taxon>Sinomonas</taxon>
    </lineage>
</organism>